<keyword evidence="1" id="KW-0175">Coiled coil</keyword>
<feature type="coiled-coil region" evidence="1">
    <location>
        <begin position="29"/>
        <end position="84"/>
    </location>
</feature>
<dbReference type="EMBL" id="OY660871">
    <property type="protein sequence ID" value="CAJ1062244.1"/>
    <property type="molecule type" value="Genomic_DNA"/>
</dbReference>
<dbReference type="Gene3D" id="1.10.287.1490">
    <property type="match status" value="1"/>
</dbReference>
<evidence type="ECO:0000313" key="4">
    <source>
        <dbReference type="Proteomes" id="UP001178508"/>
    </source>
</evidence>
<feature type="signal peptide" evidence="2">
    <location>
        <begin position="1"/>
        <end position="22"/>
    </location>
</feature>
<protein>
    <submittedName>
        <fullName evidence="3">Uncharacterized protein si:dkey-87o1.2</fullName>
    </submittedName>
</protein>
<evidence type="ECO:0000256" key="1">
    <source>
        <dbReference type="SAM" id="Coils"/>
    </source>
</evidence>
<keyword evidence="2" id="KW-0732">Signal</keyword>
<name>A0AAV1FNQ5_XYRNO</name>
<accession>A0AAV1FNQ5</accession>
<evidence type="ECO:0000313" key="3">
    <source>
        <dbReference type="EMBL" id="CAJ1062244.1"/>
    </source>
</evidence>
<dbReference type="AlphaFoldDB" id="A0AAV1FNQ5"/>
<proteinExistence type="predicted"/>
<gene>
    <name evidence="3" type="ORF">XNOV1_A011849</name>
</gene>
<evidence type="ECO:0000256" key="2">
    <source>
        <dbReference type="SAM" id="SignalP"/>
    </source>
</evidence>
<sequence>MKIAIVLVFLSMVVMIVMVSQAVHQELKMHKAKQNAVENTAEVKRKEEAIIEVKAKVSTLTRSLRAVNDKIEELKKKKDELIKSTNDFGPSLQTCNTEKADIVKKKTDLTKRVSDLKAGHENSKKTAEEEIKNLKQQIQDRDKAICAFADTTKEEARKLCGVAESPQ</sequence>
<dbReference type="Proteomes" id="UP001178508">
    <property type="component" value="Chromosome 8"/>
</dbReference>
<keyword evidence="4" id="KW-1185">Reference proteome</keyword>
<feature type="coiled-coil region" evidence="1">
    <location>
        <begin position="117"/>
        <end position="144"/>
    </location>
</feature>
<dbReference type="SUPFAM" id="SSF90257">
    <property type="entry name" value="Myosin rod fragments"/>
    <property type="match status" value="1"/>
</dbReference>
<feature type="chain" id="PRO_5043572646" evidence="2">
    <location>
        <begin position="23"/>
        <end position="167"/>
    </location>
</feature>
<reference evidence="3" key="1">
    <citation type="submission" date="2023-08" db="EMBL/GenBank/DDBJ databases">
        <authorList>
            <person name="Alioto T."/>
            <person name="Alioto T."/>
            <person name="Gomez Garrido J."/>
        </authorList>
    </citation>
    <scope>NUCLEOTIDE SEQUENCE</scope>
</reference>
<organism evidence="3 4">
    <name type="scientific">Xyrichtys novacula</name>
    <name type="common">Pearly razorfish</name>
    <name type="synonym">Hemipteronotus novacula</name>
    <dbReference type="NCBI Taxonomy" id="13765"/>
    <lineage>
        <taxon>Eukaryota</taxon>
        <taxon>Metazoa</taxon>
        <taxon>Chordata</taxon>
        <taxon>Craniata</taxon>
        <taxon>Vertebrata</taxon>
        <taxon>Euteleostomi</taxon>
        <taxon>Actinopterygii</taxon>
        <taxon>Neopterygii</taxon>
        <taxon>Teleostei</taxon>
        <taxon>Neoteleostei</taxon>
        <taxon>Acanthomorphata</taxon>
        <taxon>Eupercaria</taxon>
        <taxon>Labriformes</taxon>
        <taxon>Labridae</taxon>
        <taxon>Xyrichtys</taxon>
    </lineage>
</organism>